<evidence type="ECO:0000313" key="10">
    <source>
        <dbReference type="Proteomes" id="UP000078227"/>
    </source>
</evidence>
<dbReference type="EMBL" id="FOKO01000003">
    <property type="protein sequence ID" value="SFC44842.1"/>
    <property type="molecule type" value="Genomic_DNA"/>
</dbReference>
<keyword evidence="4 6" id="KW-1133">Transmembrane helix</keyword>
<sequence length="729" mass="83037">MIYSKNSCIRKFLLALILCLVALTVSRFISPRAVVDASSLYLAWLPLSVVLAIILLFGRHGIIPILISFGMVNEISLHLPVTEATVLLFCQLIPVFVICAIVRWRLGARWRHGIPNKDMAVRTVWMGFVAPISIKASMYIAGVWFNYPINLSNFFGSGTIIFSIIDIQSLICAALIFTMIIYYPLRMIINPQFARAFWYRSIRPFLSAKNRLFMFSWLSILITIVIVLCAPFKADYIAGYLVPVIFIIFTLGISRLSYSFITLSWSVSAFLLLAYNNNFLQGVSSDYSLAFVMSVLISFTICLLYMTQVYHRSEWLKRRWQLQAMSDPLTGLANLRALEKQLEQQPNDVVCCLHMKNMEFLSKHFGMMMRVYVKRSVARRLQPLLQEGERFFQLPGGELLLLLRGPETAGRLQHMVDYLNSGRIFWNNVGLDIEFGASWGKLHACGEDLHQTLGQLSWLAEEASVQHQVLALTNSLQTVTDQTTDRILLLNKIKRALDENGIQLYGQPIVDAHGQGYQEILTRLFSDGEIMTPDQFIPVIAQFNLGTRFDMLVIERLLQWMQRHPQTGPYARFSVNLMPMTLMQKAFAPQFLALFERYAIAPQTVIIEITEEQAFSNSEVSILNIQQLRQAGFKIAIDDFGTGYANFERLKRLQADIIKIDGCFVRDILQDRQDVMIVKAICELAKAKSLTVVAEYVENEAQRELLLEAGVDYLQGYLFGKPQPLAENE</sequence>
<evidence type="ECO:0000259" key="7">
    <source>
        <dbReference type="PROSITE" id="PS50883"/>
    </source>
</evidence>
<evidence type="ECO:0000256" key="6">
    <source>
        <dbReference type="SAM" id="Phobius"/>
    </source>
</evidence>
<dbReference type="InterPro" id="IPR000160">
    <property type="entry name" value="GGDEF_dom"/>
</dbReference>
<keyword evidence="2" id="KW-1003">Cell membrane</keyword>
<dbReference type="PROSITE" id="PS50883">
    <property type="entry name" value="EAL"/>
    <property type="match status" value="1"/>
</dbReference>
<dbReference type="PANTHER" id="PTHR33121">
    <property type="entry name" value="CYCLIC DI-GMP PHOSPHODIESTERASE PDEF"/>
    <property type="match status" value="1"/>
</dbReference>
<dbReference type="PANTHER" id="PTHR33121:SF74">
    <property type="entry name" value="CYCLIC DI-GMP PHOSPHODIESTERASE PDEA-RELATED"/>
    <property type="match status" value="1"/>
</dbReference>
<evidence type="ECO:0000256" key="4">
    <source>
        <dbReference type="ARBA" id="ARBA00022989"/>
    </source>
</evidence>
<accession>A0AA94H3N3</accession>
<feature type="transmembrane region" description="Helical" evidence="6">
    <location>
        <begin position="124"/>
        <end position="147"/>
    </location>
</feature>
<name>A0AA94H3N3_9ENTR</name>
<dbReference type="InterPro" id="IPR029787">
    <property type="entry name" value="Nucleotide_cyclase"/>
</dbReference>
<dbReference type="Proteomes" id="UP000182314">
    <property type="component" value="Unassembled WGS sequence"/>
</dbReference>
<dbReference type="Gene3D" id="3.30.70.270">
    <property type="match status" value="1"/>
</dbReference>
<dbReference type="InterPro" id="IPR043128">
    <property type="entry name" value="Rev_trsase/Diguanyl_cyclase"/>
</dbReference>
<dbReference type="Gene3D" id="3.20.20.450">
    <property type="entry name" value="EAL domain"/>
    <property type="match status" value="1"/>
</dbReference>
<keyword evidence="5 6" id="KW-0472">Membrane</keyword>
<feature type="domain" description="EAL" evidence="7">
    <location>
        <begin position="486"/>
        <end position="729"/>
    </location>
</feature>
<dbReference type="KEGG" id="kor:AWR26_07575"/>
<comment type="subcellular location">
    <subcellularLocation>
        <location evidence="1">Cell membrane</location>
        <topology evidence="1">Multi-pass membrane protein</topology>
    </subcellularLocation>
</comment>
<dbReference type="InterPro" id="IPR035919">
    <property type="entry name" value="EAL_sf"/>
</dbReference>
<dbReference type="EMBL" id="CP014007">
    <property type="protein sequence ID" value="ANI82013.1"/>
    <property type="molecule type" value="Genomic_DNA"/>
</dbReference>
<evidence type="ECO:0000256" key="2">
    <source>
        <dbReference type="ARBA" id="ARBA00022475"/>
    </source>
</evidence>
<dbReference type="RefSeq" id="WP_064564724.1">
    <property type="nucleotide sequence ID" value="NZ_CP014007.2"/>
</dbReference>
<dbReference type="InterPro" id="IPR050706">
    <property type="entry name" value="Cyclic-di-GMP_PDE-like"/>
</dbReference>
<evidence type="ECO:0000313" key="11">
    <source>
        <dbReference type="Proteomes" id="UP000182314"/>
    </source>
</evidence>
<organism evidence="9 11">
    <name type="scientific">Kosakonia oryzae</name>
    <dbReference type="NCBI Taxonomy" id="497725"/>
    <lineage>
        <taxon>Bacteria</taxon>
        <taxon>Pseudomonadati</taxon>
        <taxon>Pseudomonadota</taxon>
        <taxon>Gammaproteobacteria</taxon>
        <taxon>Enterobacterales</taxon>
        <taxon>Enterobacteriaceae</taxon>
        <taxon>Kosakonia</taxon>
    </lineage>
</organism>
<protein>
    <submittedName>
        <fullName evidence="9">EAL domain, c-di-GMP-specific phosphodiesterase class I (Or its enzymatically inactive variant)</fullName>
    </submittedName>
    <submittedName>
        <fullName evidence="8">EAL domain-containing protein</fullName>
    </submittedName>
</protein>
<feature type="transmembrane region" description="Helical" evidence="6">
    <location>
        <begin position="159"/>
        <end position="185"/>
    </location>
</feature>
<evidence type="ECO:0000256" key="3">
    <source>
        <dbReference type="ARBA" id="ARBA00022692"/>
    </source>
</evidence>
<keyword evidence="3 6" id="KW-0812">Transmembrane</keyword>
<dbReference type="Proteomes" id="UP000078227">
    <property type="component" value="Chromosome"/>
</dbReference>
<dbReference type="InterPro" id="IPR007895">
    <property type="entry name" value="MASE1"/>
</dbReference>
<feature type="transmembrane region" description="Helical" evidence="6">
    <location>
        <begin position="85"/>
        <end position="104"/>
    </location>
</feature>
<dbReference type="GO" id="GO:0071111">
    <property type="term" value="F:cyclic-guanylate-specific phosphodiesterase activity"/>
    <property type="evidence" value="ECO:0007669"/>
    <property type="project" value="InterPro"/>
</dbReference>
<evidence type="ECO:0000313" key="8">
    <source>
        <dbReference type="EMBL" id="ANI82013.1"/>
    </source>
</evidence>
<feature type="transmembrane region" description="Helical" evidence="6">
    <location>
        <begin position="37"/>
        <end position="57"/>
    </location>
</feature>
<feature type="transmembrane region" description="Helical" evidence="6">
    <location>
        <begin position="258"/>
        <end position="275"/>
    </location>
</feature>
<proteinExistence type="predicted"/>
<dbReference type="GO" id="GO:0005886">
    <property type="term" value="C:plasma membrane"/>
    <property type="evidence" value="ECO:0007669"/>
    <property type="project" value="UniProtKB-SubCell"/>
</dbReference>
<evidence type="ECO:0000256" key="1">
    <source>
        <dbReference type="ARBA" id="ARBA00004651"/>
    </source>
</evidence>
<keyword evidence="10" id="KW-1185">Reference proteome</keyword>
<dbReference type="SMART" id="SM00052">
    <property type="entry name" value="EAL"/>
    <property type="match status" value="1"/>
</dbReference>
<feature type="transmembrane region" description="Helical" evidence="6">
    <location>
        <begin position="236"/>
        <end position="253"/>
    </location>
</feature>
<reference evidence="8 10" key="2">
    <citation type="submission" date="2021-03" db="EMBL/GenBank/DDBJ databases">
        <authorList>
            <person name="Li Y."/>
            <person name="Li S."/>
            <person name="Chen M."/>
            <person name="Peng G."/>
            <person name="Tan Z."/>
            <person name="An Q."/>
        </authorList>
    </citation>
    <scope>NUCLEOTIDE SEQUENCE [LARGE SCALE GENOMIC DNA]</scope>
    <source>
        <strain evidence="8 10">Ola 51</strain>
    </source>
</reference>
<dbReference type="AlphaFoldDB" id="A0AA94H3N3"/>
<dbReference type="SUPFAM" id="SSF141868">
    <property type="entry name" value="EAL domain-like"/>
    <property type="match status" value="1"/>
</dbReference>
<dbReference type="Pfam" id="PF00563">
    <property type="entry name" value="EAL"/>
    <property type="match status" value="1"/>
</dbReference>
<dbReference type="InterPro" id="IPR001633">
    <property type="entry name" value="EAL_dom"/>
</dbReference>
<feature type="transmembrane region" description="Helical" evidence="6">
    <location>
        <begin position="287"/>
        <end position="310"/>
    </location>
</feature>
<evidence type="ECO:0000256" key="5">
    <source>
        <dbReference type="ARBA" id="ARBA00023136"/>
    </source>
</evidence>
<reference evidence="9 11" key="1">
    <citation type="submission" date="2016-10" db="EMBL/GenBank/DDBJ databases">
        <authorList>
            <person name="Varghese N."/>
            <person name="Submissions S."/>
        </authorList>
    </citation>
    <scope>NUCLEOTIDE SEQUENCE [LARGE SCALE GENOMIC DNA]</scope>
    <source>
        <strain evidence="9 11">CGMCC 1.7012</strain>
    </source>
</reference>
<dbReference type="CDD" id="cd01948">
    <property type="entry name" value="EAL"/>
    <property type="match status" value="1"/>
</dbReference>
<evidence type="ECO:0000313" key="9">
    <source>
        <dbReference type="EMBL" id="SFC44842.1"/>
    </source>
</evidence>
<dbReference type="Pfam" id="PF05231">
    <property type="entry name" value="MASE1"/>
    <property type="match status" value="1"/>
</dbReference>
<feature type="transmembrane region" description="Helical" evidence="6">
    <location>
        <begin position="212"/>
        <end position="230"/>
    </location>
</feature>
<dbReference type="SUPFAM" id="SSF55073">
    <property type="entry name" value="Nucleotide cyclase"/>
    <property type="match status" value="1"/>
</dbReference>
<gene>
    <name evidence="8" type="ORF">AWR26_07575</name>
    <name evidence="9" type="ORF">SAMN05216286_2312</name>
</gene>
<dbReference type="SMART" id="SM00267">
    <property type="entry name" value="GGDEF"/>
    <property type="match status" value="1"/>
</dbReference>